<organism evidence="1 2">
    <name type="scientific">Penicillium frequentans</name>
    <dbReference type="NCBI Taxonomy" id="3151616"/>
    <lineage>
        <taxon>Eukaryota</taxon>
        <taxon>Fungi</taxon>
        <taxon>Dikarya</taxon>
        <taxon>Ascomycota</taxon>
        <taxon>Pezizomycotina</taxon>
        <taxon>Eurotiomycetes</taxon>
        <taxon>Eurotiomycetidae</taxon>
        <taxon>Eurotiales</taxon>
        <taxon>Aspergillaceae</taxon>
        <taxon>Penicillium</taxon>
    </lineage>
</organism>
<evidence type="ECO:0000313" key="2">
    <source>
        <dbReference type="Proteomes" id="UP001220324"/>
    </source>
</evidence>
<keyword evidence="2" id="KW-1185">Reference proteome</keyword>
<comment type="caution">
    <text evidence="1">The sequence shown here is derived from an EMBL/GenBank/DDBJ whole genome shotgun (WGS) entry which is preliminary data.</text>
</comment>
<dbReference type="Proteomes" id="UP001220324">
    <property type="component" value="Unassembled WGS sequence"/>
</dbReference>
<name>A0AAD6G8Z9_9EURO</name>
<proteinExistence type="predicted"/>
<accession>A0AAD6G8Z9</accession>
<dbReference type="CDD" id="cd00303">
    <property type="entry name" value="retropepsin_like"/>
    <property type="match status" value="1"/>
</dbReference>
<dbReference type="AlphaFoldDB" id="A0AAD6G8Z9"/>
<evidence type="ECO:0000313" key="1">
    <source>
        <dbReference type="EMBL" id="KAJ5524058.1"/>
    </source>
</evidence>
<gene>
    <name evidence="1" type="ORF">N7494_010708</name>
</gene>
<reference evidence="1 2" key="1">
    <citation type="journal article" date="2023" name="IMA Fungus">
        <title>Comparative genomic study of the Penicillium genus elucidates a diverse pangenome and 15 lateral gene transfer events.</title>
        <authorList>
            <person name="Petersen C."/>
            <person name="Sorensen T."/>
            <person name="Nielsen M.R."/>
            <person name="Sondergaard T.E."/>
            <person name="Sorensen J.L."/>
            <person name="Fitzpatrick D.A."/>
            <person name="Frisvad J.C."/>
            <person name="Nielsen K.L."/>
        </authorList>
    </citation>
    <scope>NUCLEOTIDE SEQUENCE [LARGE SCALE GENOMIC DNA]</scope>
    <source>
        <strain evidence="1 2">IBT 35679</strain>
    </source>
</reference>
<protein>
    <submittedName>
        <fullName evidence="1">Uncharacterized protein</fullName>
    </submittedName>
</protein>
<sequence length="122" mass="13810">MGDGSTAWTSGVVQDVPWSVGRNEIRCDFHVLDILCADVILSNNYLFDVNTFSEFTDHFIDTSVEKCLHLCNIRLIGQYAESLSLLEEEYLSDINSTDAFGPEKVQRELARRAAERSYIKGE</sequence>
<dbReference type="EMBL" id="JAQIZZ010000008">
    <property type="protein sequence ID" value="KAJ5524058.1"/>
    <property type="molecule type" value="Genomic_DNA"/>
</dbReference>